<dbReference type="InterPro" id="IPR001810">
    <property type="entry name" value="F-box_dom"/>
</dbReference>
<evidence type="ECO:0000259" key="1">
    <source>
        <dbReference type="PROSITE" id="PS50181"/>
    </source>
</evidence>
<sequence length="206" mass="23527">MSSMNDELPDVVLMKIFGYLPKFSFIQIALVSKRFRDAWIAMKIIHQSQSGNEDLIENQFKTNPLLIGNLFPKPWSFSPDENVGLHTSLLKFYVENGYGNMKKVLENAASRGDIEGIHFMVKNGFCALDDDNICTMAGAAGQLKLLRWLRGDIIVEQFKLLEYCPWDPTEVHREAAENSHDDVIEYVEKNSENHHIAYAYSVGLPW</sequence>
<name>A0AAD3CZV1_9STRA</name>
<dbReference type="AlphaFoldDB" id="A0AAD3CZV1"/>
<dbReference type="InterPro" id="IPR036047">
    <property type="entry name" value="F-box-like_dom_sf"/>
</dbReference>
<dbReference type="Proteomes" id="UP001054902">
    <property type="component" value="Unassembled WGS sequence"/>
</dbReference>
<comment type="caution">
    <text evidence="2">The sequence shown here is derived from an EMBL/GenBank/DDBJ whole genome shotgun (WGS) entry which is preliminary data.</text>
</comment>
<gene>
    <name evidence="2" type="ORF">CTEN210_10678</name>
</gene>
<evidence type="ECO:0000313" key="3">
    <source>
        <dbReference type="Proteomes" id="UP001054902"/>
    </source>
</evidence>
<dbReference type="Pfam" id="PF00646">
    <property type="entry name" value="F-box"/>
    <property type="match status" value="1"/>
</dbReference>
<proteinExistence type="predicted"/>
<evidence type="ECO:0000313" key="2">
    <source>
        <dbReference type="EMBL" id="GFH54201.1"/>
    </source>
</evidence>
<accession>A0AAD3CZV1</accession>
<dbReference type="SMART" id="SM00256">
    <property type="entry name" value="FBOX"/>
    <property type="match status" value="1"/>
</dbReference>
<reference evidence="2 3" key="1">
    <citation type="journal article" date="2021" name="Sci. Rep.">
        <title>The genome of the diatom Chaetoceros tenuissimus carries an ancient integrated fragment of an extant virus.</title>
        <authorList>
            <person name="Hongo Y."/>
            <person name="Kimura K."/>
            <person name="Takaki Y."/>
            <person name="Yoshida Y."/>
            <person name="Baba S."/>
            <person name="Kobayashi G."/>
            <person name="Nagasaki K."/>
            <person name="Hano T."/>
            <person name="Tomaru Y."/>
        </authorList>
    </citation>
    <scope>NUCLEOTIDE SEQUENCE [LARGE SCALE GENOMIC DNA]</scope>
    <source>
        <strain evidence="2 3">NIES-3715</strain>
    </source>
</reference>
<dbReference type="EMBL" id="BLLK01000047">
    <property type="protein sequence ID" value="GFH54201.1"/>
    <property type="molecule type" value="Genomic_DNA"/>
</dbReference>
<keyword evidence="3" id="KW-1185">Reference proteome</keyword>
<dbReference type="PROSITE" id="PS50181">
    <property type="entry name" value="FBOX"/>
    <property type="match status" value="1"/>
</dbReference>
<protein>
    <recommendedName>
        <fullName evidence="1">F-box domain-containing protein</fullName>
    </recommendedName>
</protein>
<dbReference type="CDD" id="cd09917">
    <property type="entry name" value="F-box_SF"/>
    <property type="match status" value="1"/>
</dbReference>
<feature type="domain" description="F-box" evidence="1">
    <location>
        <begin position="2"/>
        <end position="37"/>
    </location>
</feature>
<dbReference type="Gene3D" id="1.20.1280.50">
    <property type="match status" value="1"/>
</dbReference>
<dbReference type="SUPFAM" id="SSF81383">
    <property type="entry name" value="F-box domain"/>
    <property type="match status" value="1"/>
</dbReference>
<organism evidence="2 3">
    <name type="scientific">Chaetoceros tenuissimus</name>
    <dbReference type="NCBI Taxonomy" id="426638"/>
    <lineage>
        <taxon>Eukaryota</taxon>
        <taxon>Sar</taxon>
        <taxon>Stramenopiles</taxon>
        <taxon>Ochrophyta</taxon>
        <taxon>Bacillariophyta</taxon>
        <taxon>Coscinodiscophyceae</taxon>
        <taxon>Chaetocerotophycidae</taxon>
        <taxon>Chaetocerotales</taxon>
        <taxon>Chaetocerotaceae</taxon>
        <taxon>Chaetoceros</taxon>
    </lineage>
</organism>